<dbReference type="Proteomes" id="UP000504607">
    <property type="component" value="Chromosome 11"/>
</dbReference>
<dbReference type="InterPro" id="IPR003425">
    <property type="entry name" value="CCB3/YggT"/>
</dbReference>
<dbReference type="GO" id="GO:0016020">
    <property type="term" value="C:membrane"/>
    <property type="evidence" value="ECO:0007669"/>
    <property type="project" value="InterPro"/>
</dbReference>
<sequence>NPNSILLFLPKSLLSSPSLLRLTPPNSLHLRLSKSLTVSSSLASPPPPPILLSNSTRTLSSLLTLALSVSNAAPTMVELAKIRNFQGILASTMGPLFFTALKDRPSGYLNTPLTIVASSMAKWLDIYCGVFMVKVLLNWFPNIAGIAAMRALGVHSIGLFLHLEKGLPLGSSTASTATAAVAINGLFNDRLSPMSSSLLGSTPQPCFHASLNPIANPTTASTSLSSLATELMTQVGRSIDVEINTLVDF</sequence>
<dbReference type="RefSeq" id="XP_019709214.2">
    <property type="nucleotide sequence ID" value="XM_019853655.2"/>
</dbReference>
<protein>
    <submittedName>
        <fullName evidence="2">YlmG homolog protein 1-2, chloroplastic-like</fullName>
    </submittedName>
</protein>
<proteinExistence type="predicted"/>
<feature type="non-terminal residue" evidence="2">
    <location>
        <position position="1"/>
    </location>
</feature>
<keyword evidence="1" id="KW-1185">Reference proteome</keyword>
<dbReference type="GO" id="GO:0009507">
    <property type="term" value="C:chloroplast"/>
    <property type="evidence" value="ECO:0007669"/>
    <property type="project" value="TreeGrafter"/>
</dbReference>
<name>A0A6J0PP43_ELAGV</name>
<dbReference type="PANTHER" id="PTHR33219:SF10">
    <property type="entry name" value="OS07G0185300 PROTEIN"/>
    <property type="match status" value="1"/>
</dbReference>
<gene>
    <name evidence="2" type="primary">LOC109506406</name>
</gene>
<dbReference type="PANTHER" id="PTHR33219">
    <property type="entry name" value="YLMG HOMOLOG PROTEIN 2, CHLOROPLASTIC"/>
    <property type="match status" value="1"/>
</dbReference>
<reference evidence="2" key="1">
    <citation type="submission" date="2025-08" db="UniProtKB">
        <authorList>
            <consortium name="RefSeq"/>
        </authorList>
    </citation>
    <scope>IDENTIFICATION</scope>
</reference>
<dbReference type="AlphaFoldDB" id="A0A6J0PP43"/>
<dbReference type="OrthoDB" id="2066at2759"/>
<organism evidence="1 2">
    <name type="scientific">Elaeis guineensis var. tenera</name>
    <name type="common">Oil palm</name>
    <dbReference type="NCBI Taxonomy" id="51953"/>
    <lineage>
        <taxon>Eukaryota</taxon>
        <taxon>Viridiplantae</taxon>
        <taxon>Streptophyta</taxon>
        <taxon>Embryophyta</taxon>
        <taxon>Tracheophyta</taxon>
        <taxon>Spermatophyta</taxon>
        <taxon>Magnoliopsida</taxon>
        <taxon>Liliopsida</taxon>
        <taxon>Arecaceae</taxon>
        <taxon>Arecoideae</taxon>
        <taxon>Cocoseae</taxon>
        <taxon>Elaeidinae</taxon>
        <taxon>Elaeis</taxon>
    </lineage>
</organism>
<evidence type="ECO:0000313" key="2">
    <source>
        <dbReference type="RefSeq" id="XP_019709214.2"/>
    </source>
</evidence>
<dbReference type="GO" id="GO:0010020">
    <property type="term" value="P:chloroplast fission"/>
    <property type="evidence" value="ECO:0007669"/>
    <property type="project" value="TreeGrafter"/>
</dbReference>
<accession>A0A6J0PP43</accession>
<dbReference type="InParanoid" id="A0A6J0PP43"/>
<evidence type="ECO:0000313" key="1">
    <source>
        <dbReference type="Proteomes" id="UP000504607"/>
    </source>
</evidence>